<gene>
    <name evidence="8" type="ORF">D7231_04775</name>
</gene>
<dbReference type="SUPFAM" id="SSF53474">
    <property type="entry name" value="alpha/beta-Hydrolases"/>
    <property type="match status" value="1"/>
</dbReference>
<dbReference type="InterPro" id="IPR000653">
    <property type="entry name" value="DegT/StrS_aminotransferase"/>
</dbReference>
<evidence type="ECO:0000256" key="5">
    <source>
        <dbReference type="ARBA" id="ARBA00038398"/>
    </source>
</evidence>
<dbReference type="Gene3D" id="3.40.50.1820">
    <property type="entry name" value="alpha/beta hydrolase"/>
    <property type="match status" value="1"/>
</dbReference>
<comment type="cofactor">
    <cofactor evidence="1">
        <name>pyridoxal 5'-phosphate</name>
        <dbReference type="ChEBI" id="CHEBI:597326"/>
    </cofactor>
</comment>
<dbReference type="OrthoDB" id="5342089at2"/>
<dbReference type="InterPro" id="IPR015424">
    <property type="entry name" value="PyrdxlP-dep_Trfase"/>
</dbReference>
<keyword evidence="9" id="KW-1185">Reference proteome</keyword>
<dbReference type="InterPro" id="IPR015422">
    <property type="entry name" value="PyrdxlP-dep_Trfase_small"/>
</dbReference>
<evidence type="ECO:0000256" key="4">
    <source>
        <dbReference type="ARBA" id="ARBA00022898"/>
    </source>
</evidence>
<comment type="caution">
    <text evidence="8">The sequence shown here is derived from an EMBL/GenBank/DDBJ whole genome shotgun (WGS) entry which is preliminary data.</text>
</comment>
<sequence>MQIHRLRQLLSVERALGPAPGAGAGTSGTAASAGPPTGLSAGPSADWSRRVRAVVERLARAGQDTLAAAPDGPPEESDGFVRERLLFDSPARGRFRAAVLAPAGTGPLPAVLVLGGRNARLDQLTGAEPPDHPDRDVAAHLARAGFLTLALDHGIDGGLDADRLAGRDEGTVLAHAFALRGHSLLGALLGDALAALGWLRGHPRAAAGRTGLFGHSLGAAVALHTALLAPEPLPVCAAGHLGSYPALFARLLTGFEGAALPGILEYADLPELYGALAPAPLQLQYGLRDPFLDPADAREAAAAVRRAYAGAGAADRLEVLELDLGHGTDRDRAAAFFSRSLAGPCASPAASAAPVPAQRVRFTADERRTVTDRVDAALASGVLTQGPEAARFEALARTWTGGREAVAVSSGTAALEIALRILDVAGRTVLTPVNTFFATAAAAVRAGARVRFVDIELDGLGMDPEALRRALDGERDVAAVVPVHIGGVVSPALEALLEECRERGVPVLEDAAHAFGSTLDGRAAGAFGRFGAFSFFPTKVATSGEGGLLTGARAGDMEAARCWRDHGRSAADPGRHDRPGGNWRMGELPAAVGTVDLERFGTALAARRAAAARYDELLAGMGGLRPFPVPKASGSNFYKYLAYLDDGVDRAAFKARLRERHGVAAAGEVYDTLLCDQPFFRGGAAGAGGGGDPVAFLRARWFAGRHVALPLYPSLTEAEQFRVAAALRSELS</sequence>
<dbReference type="GO" id="GO:0000271">
    <property type="term" value="P:polysaccharide biosynthetic process"/>
    <property type="evidence" value="ECO:0007669"/>
    <property type="project" value="TreeGrafter"/>
</dbReference>
<dbReference type="Pfam" id="PF01041">
    <property type="entry name" value="DegT_DnrJ_EryC1"/>
    <property type="match status" value="1"/>
</dbReference>
<keyword evidence="2 8" id="KW-0032">Aminotransferase</keyword>
<evidence type="ECO:0000313" key="9">
    <source>
        <dbReference type="Proteomes" id="UP000270343"/>
    </source>
</evidence>
<dbReference type="EMBL" id="RBAM01000002">
    <property type="protein sequence ID" value="RKN76324.1"/>
    <property type="molecule type" value="Genomic_DNA"/>
</dbReference>
<dbReference type="InterPro" id="IPR015421">
    <property type="entry name" value="PyrdxlP-dep_Trfase_major"/>
</dbReference>
<dbReference type="GO" id="GO:0008483">
    <property type="term" value="F:transaminase activity"/>
    <property type="evidence" value="ECO:0007669"/>
    <property type="project" value="UniProtKB-KW"/>
</dbReference>
<dbReference type="AlphaFoldDB" id="A0A3B0BVR3"/>
<evidence type="ECO:0000313" key="8">
    <source>
        <dbReference type="EMBL" id="RKN76324.1"/>
    </source>
</evidence>
<comment type="similarity">
    <text evidence="5">Belongs to the DegT/DnrJ/EryC1 family. L-glutamine:2-deoxy-scyllo-inosose/scyllo-inosose aminotransferase subfamily.</text>
</comment>
<feature type="compositionally biased region" description="Low complexity" evidence="7">
    <location>
        <begin position="27"/>
        <end position="39"/>
    </location>
</feature>
<dbReference type="Proteomes" id="UP000270343">
    <property type="component" value="Unassembled WGS sequence"/>
</dbReference>
<dbReference type="SUPFAM" id="SSF53383">
    <property type="entry name" value="PLP-dependent transferases"/>
    <property type="match status" value="1"/>
</dbReference>
<dbReference type="GO" id="GO:0030170">
    <property type="term" value="F:pyridoxal phosphate binding"/>
    <property type="evidence" value="ECO:0007669"/>
    <property type="project" value="TreeGrafter"/>
</dbReference>
<feature type="region of interest" description="Disordered" evidence="7">
    <location>
        <begin position="17"/>
        <end position="46"/>
    </location>
</feature>
<dbReference type="RefSeq" id="WP_120753662.1">
    <property type="nucleotide sequence ID" value="NZ_RBAM01000002.1"/>
</dbReference>
<evidence type="ECO:0000256" key="1">
    <source>
        <dbReference type="ARBA" id="ARBA00001933"/>
    </source>
</evidence>
<dbReference type="Gene3D" id="3.40.640.10">
    <property type="entry name" value="Type I PLP-dependent aspartate aminotransferase-like (Major domain)"/>
    <property type="match status" value="1"/>
</dbReference>
<protein>
    <submittedName>
        <fullName evidence="8">DegT/DnrJ/EryC1/StrS aminotransferase</fullName>
    </submittedName>
</protein>
<organism evidence="8 9">
    <name type="scientific">Streptomyces klenkii</name>
    <dbReference type="NCBI Taxonomy" id="1420899"/>
    <lineage>
        <taxon>Bacteria</taxon>
        <taxon>Bacillati</taxon>
        <taxon>Actinomycetota</taxon>
        <taxon>Actinomycetes</taxon>
        <taxon>Kitasatosporales</taxon>
        <taxon>Streptomycetaceae</taxon>
        <taxon>Streptomyces</taxon>
    </lineage>
</organism>
<keyword evidence="3 8" id="KW-0808">Transferase</keyword>
<evidence type="ECO:0000256" key="7">
    <source>
        <dbReference type="SAM" id="MobiDB-lite"/>
    </source>
</evidence>
<dbReference type="InterPro" id="IPR029058">
    <property type="entry name" value="AB_hydrolase_fold"/>
</dbReference>
<reference evidence="8 9" key="1">
    <citation type="journal article" date="2015" name="Antonie Van Leeuwenhoek">
        <title>Streptomyces klenkii sp. nov., isolated from deep marine sediment.</title>
        <authorList>
            <person name="Veyisoglu A."/>
            <person name="Sahin N."/>
        </authorList>
    </citation>
    <scope>NUCLEOTIDE SEQUENCE [LARGE SCALE GENOMIC DNA]</scope>
    <source>
        <strain evidence="8 9">KCTC 29202</strain>
    </source>
</reference>
<dbReference type="Gene3D" id="3.90.1150.10">
    <property type="entry name" value="Aspartate Aminotransferase, domain 1"/>
    <property type="match status" value="1"/>
</dbReference>
<evidence type="ECO:0000256" key="2">
    <source>
        <dbReference type="ARBA" id="ARBA00022576"/>
    </source>
</evidence>
<evidence type="ECO:0000256" key="6">
    <source>
        <dbReference type="RuleBase" id="RU004508"/>
    </source>
</evidence>
<dbReference type="PANTHER" id="PTHR30244">
    <property type="entry name" value="TRANSAMINASE"/>
    <property type="match status" value="1"/>
</dbReference>
<dbReference type="PANTHER" id="PTHR30244:SF34">
    <property type="entry name" value="DTDP-4-AMINO-4,6-DIDEOXYGALACTOSE TRANSAMINASE"/>
    <property type="match status" value="1"/>
</dbReference>
<evidence type="ECO:0000256" key="3">
    <source>
        <dbReference type="ARBA" id="ARBA00022679"/>
    </source>
</evidence>
<keyword evidence="4 6" id="KW-0663">Pyridoxal phosphate</keyword>
<accession>A0A3B0BVR3</accession>
<name>A0A3B0BVR3_9ACTN</name>
<proteinExistence type="inferred from homology"/>